<dbReference type="EMBL" id="LR798265">
    <property type="protein sequence ID" value="CAB5218579.1"/>
    <property type="molecule type" value="Genomic_DNA"/>
</dbReference>
<keyword evidence="1" id="KW-0175">Coiled coil</keyword>
<evidence type="ECO:0000256" key="2">
    <source>
        <dbReference type="SAM" id="Phobius"/>
    </source>
</evidence>
<keyword evidence="2" id="KW-0812">Transmembrane</keyword>
<feature type="coiled-coil region" evidence="1">
    <location>
        <begin position="52"/>
        <end position="79"/>
    </location>
</feature>
<proteinExistence type="predicted"/>
<keyword evidence="2" id="KW-0472">Membrane</keyword>
<keyword evidence="2" id="KW-1133">Transmembrane helix</keyword>
<reference evidence="3" key="1">
    <citation type="submission" date="2020-05" db="EMBL/GenBank/DDBJ databases">
        <authorList>
            <person name="Chiriac C."/>
            <person name="Salcher M."/>
            <person name="Ghai R."/>
            <person name="Kavagutti S V."/>
        </authorList>
    </citation>
    <scope>NUCLEOTIDE SEQUENCE</scope>
</reference>
<protein>
    <submittedName>
        <fullName evidence="3">Uncharacterized protein</fullName>
    </submittedName>
</protein>
<accession>A0A6J7WKJ9</accession>
<gene>
    <name evidence="3" type="ORF">UFOVP212_49</name>
</gene>
<evidence type="ECO:0000313" key="3">
    <source>
        <dbReference type="EMBL" id="CAB5218579.1"/>
    </source>
</evidence>
<evidence type="ECO:0000256" key="1">
    <source>
        <dbReference type="SAM" id="Coils"/>
    </source>
</evidence>
<name>A0A6J7WKJ9_9CAUD</name>
<organism evidence="3">
    <name type="scientific">uncultured Caudovirales phage</name>
    <dbReference type="NCBI Taxonomy" id="2100421"/>
    <lineage>
        <taxon>Viruses</taxon>
        <taxon>Duplodnaviria</taxon>
        <taxon>Heunggongvirae</taxon>
        <taxon>Uroviricota</taxon>
        <taxon>Caudoviricetes</taxon>
        <taxon>Peduoviridae</taxon>
        <taxon>Maltschvirus</taxon>
        <taxon>Maltschvirus maltsch</taxon>
    </lineage>
</organism>
<feature type="transmembrane region" description="Helical" evidence="2">
    <location>
        <begin position="93"/>
        <end position="114"/>
    </location>
</feature>
<sequence>MSIAFGQKDSIKFSIEESRALIDAYLNYPLCLEMNDSCEIKTKILEKDLIAVQELNKYYKETKEQEQEYRKESTKYTKELEDKLTSANKWRYFWRRTTGLVSLVGATIITYNHLK</sequence>